<proteinExistence type="predicted"/>
<feature type="domain" description="MIB/HERC2" evidence="3">
    <location>
        <begin position="294"/>
        <end position="368"/>
    </location>
</feature>
<evidence type="ECO:0000259" key="3">
    <source>
        <dbReference type="PROSITE" id="PS51416"/>
    </source>
</evidence>
<dbReference type="SUPFAM" id="SSF53300">
    <property type="entry name" value="vWA-like"/>
    <property type="match status" value="1"/>
</dbReference>
<name>A0A8W8I4T4_MAGGI</name>
<dbReference type="SUPFAM" id="SSF117839">
    <property type="entry name" value="WWE domain"/>
    <property type="match status" value="1"/>
</dbReference>
<dbReference type="InterPro" id="IPR002035">
    <property type="entry name" value="VWF_A"/>
</dbReference>
<evidence type="ECO:0000313" key="5">
    <source>
        <dbReference type="Proteomes" id="UP000005408"/>
    </source>
</evidence>
<feature type="domain" description="MIB/HERC2" evidence="3">
    <location>
        <begin position="368"/>
        <end position="440"/>
    </location>
</feature>
<evidence type="ECO:0008006" key="6">
    <source>
        <dbReference type="Google" id="ProtNLM"/>
    </source>
</evidence>
<dbReference type="SMART" id="SM00327">
    <property type="entry name" value="VWA"/>
    <property type="match status" value="1"/>
</dbReference>
<dbReference type="InterPro" id="IPR037252">
    <property type="entry name" value="Mib_Herc2_sf"/>
</dbReference>
<reference evidence="4" key="1">
    <citation type="submission" date="2022-08" db="UniProtKB">
        <authorList>
            <consortium name="EnsemblMetazoa"/>
        </authorList>
    </citation>
    <scope>IDENTIFICATION</scope>
    <source>
        <strain evidence="4">05x7-T-G4-1.051#20</strain>
    </source>
</reference>
<dbReference type="AlphaFoldDB" id="A0A8W8I4T4"/>
<sequence length="592" mass="67473">MESGIKRAEQMCRTRSSIAARENSRLRHQHGRGPCNIFILDTSSSLGEEGFRQMKEAFTGILDEYANHQNIDENVAVITCGRHTEFQRYYSNHYEDIKQALDNVEIGGPSPLTVAMYLSLESLKRDVSHSYVMGSFHIHPRIILISDGRPTDFTESISDDCPSNETERDASHLLDITRHIGKKHPIFCIPVGRNPDLRLLEFICAQSRGGKIINFRESKQFAKYSLNTKIASNLSFTMENDGNDRERIQTSLVCTFPEKVFTEMDLNDIYEICSKKFLYQPIDENTEVENDAYEERDPRMPSLGSRVKRGRDWRYPDQDKFGPGTVIGHSKRDGWLNVEWDTGSIHKYRYGSADLKTDKFDVQVCNEPRILNDELIATGCNVTRGPDWVWNDQDGGTGNIGSVLHVGSDGIVLVQWENGRRGTYRFGNYGFFDLKLCDPFSPEVTRYHLKKAALNSSVETEACTKGDQDLASKSSNDKTVEMTKKPILHVAKGKYFRNDIVSNKPSDIDTDGPTYPCTINQWLWKDDNGHWNQYSREVNARINQSYKRDPNSSVIVTIQDQAYRVVMAKSKQINLATREITEVKLLKNDSSP</sequence>
<dbReference type="Pfam" id="PF00092">
    <property type="entry name" value="VWA"/>
    <property type="match status" value="1"/>
</dbReference>
<evidence type="ECO:0000259" key="1">
    <source>
        <dbReference type="PROSITE" id="PS50234"/>
    </source>
</evidence>
<evidence type="ECO:0000313" key="4">
    <source>
        <dbReference type="EnsemblMetazoa" id="G12532.3:cds"/>
    </source>
</evidence>
<dbReference type="PROSITE" id="PS50234">
    <property type="entry name" value="VWFA"/>
    <property type="match status" value="1"/>
</dbReference>
<dbReference type="PROSITE" id="PS50918">
    <property type="entry name" value="WWE"/>
    <property type="match status" value="1"/>
</dbReference>
<evidence type="ECO:0000259" key="2">
    <source>
        <dbReference type="PROSITE" id="PS50918"/>
    </source>
</evidence>
<protein>
    <recommendedName>
        <fullName evidence="6">E3 ubiquitin-protein ligase HERC2</fullName>
    </recommendedName>
</protein>
<dbReference type="Gene3D" id="3.40.50.410">
    <property type="entry name" value="von Willebrand factor, type A domain"/>
    <property type="match status" value="1"/>
</dbReference>
<feature type="domain" description="VWFA" evidence="1">
    <location>
        <begin position="37"/>
        <end position="234"/>
    </location>
</feature>
<keyword evidence="5" id="KW-1185">Reference proteome</keyword>
<dbReference type="Pfam" id="PF06701">
    <property type="entry name" value="MIB_HERC2"/>
    <property type="match status" value="2"/>
</dbReference>
<dbReference type="Gene3D" id="2.30.30.40">
    <property type="entry name" value="SH3 Domains"/>
    <property type="match status" value="2"/>
</dbReference>
<dbReference type="Proteomes" id="UP000005408">
    <property type="component" value="Unassembled WGS sequence"/>
</dbReference>
<dbReference type="EnsemblMetazoa" id="G12532.3">
    <property type="protein sequence ID" value="G12532.3:cds"/>
    <property type="gene ID" value="G12532"/>
</dbReference>
<dbReference type="InterPro" id="IPR036465">
    <property type="entry name" value="vWFA_dom_sf"/>
</dbReference>
<dbReference type="SUPFAM" id="SSF159034">
    <property type="entry name" value="Mib/herc2 domain-like"/>
    <property type="match status" value="2"/>
</dbReference>
<dbReference type="GO" id="GO:0046872">
    <property type="term" value="F:metal ion binding"/>
    <property type="evidence" value="ECO:0007669"/>
    <property type="project" value="InterPro"/>
</dbReference>
<dbReference type="InterPro" id="IPR004170">
    <property type="entry name" value="WWE_dom"/>
</dbReference>
<dbReference type="PROSITE" id="PS51416">
    <property type="entry name" value="MIB_HERC2"/>
    <property type="match status" value="2"/>
</dbReference>
<dbReference type="GO" id="GO:0016567">
    <property type="term" value="P:protein ubiquitination"/>
    <property type="evidence" value="ECO:0007669"/>
    <property type="project" value="InterPro"/>
</dbReference>
<accession>A0A8W8I4T4</accession>
<feature type="domain" description="WWE" evidence="2">
    <location>
        <begin position="508"/>
        <end position="585"/>
    </location>
</feature>
<dbReference type="Pfam" id="PF02825">
    <property type="entry name" value="WWE"/>
    <property type="match status" value="1"/>
</dbReference>
<dbReference type="InterPro" id="IPR037197">
    <property type="entry name" value="WWE_dom_sf"/>
</dbReference>
<dbReference type="GO" id="GO:0004842">
    <property type="term" value="F:ubiquitin-protein transferase activity"/>
    <property type="evidence" value="ECO:0007669"/>
    <property type="project" value="InterPro"/>
</dbReference>
<organism evidence="4 5">
    <name type="scientific">Magallana gigas</name>
    <name type="common">Pacific oyster</name>
    <name type="synonym">Crassostrea gigas</name>
    <dbReference type="NCBI Taxonomy" id="29159"/>
    <lineage>
        <taxon>Eukaryota</taxon>
        <taxon>Metazoa</taxon>
        <taxon>Spiralia</taxon>
        <taxon>Lophotrochozoa</taxon>
        <taxon>Mollusca</taxon>
        <taxon>Bivalvia</taxon>
        <taxon>Autobranchia</taxon>
        <taxon>Pteriomorphia</taxon>
        <taxon>Ostreida</taxon>
        <taxon>Ostreoidea</taxon>
        <taxon>Ostreidae</taxon>
        <taxon>Magallana</taxon>
    </lineage>
</organism>
<dbReference type="CDD" id="cd00198">
    <property type="entry name" value="vWFA"/>
    <property type="match status" value="1"/>
</dbReference>
<dbReference type="Gene3D" id="3.30.720.50">
    <property type="match status" value="1"/>
</dbReference>
<dbReference type="InterPro" id="IPR010606">
    <property type="entry name" value="Mib_Herc2"/>
</dbReference>